<dbReference type="RefSeq" id="WP_130565991.1">
    <property type="nucleotide sequence ID" value="NZ_SHLY01000001.1"/>
</dbReference>
<dbReference type="PANTHER" id="PTHR43673">
    <property type="entry name" value="NAD(P)H NITROREDUCTASE YDGI-RELATED"/>
    <property type="match status" value="1"/>
</dbReference>
<evidence type="ECO:0000259" key="3">
    <source>
        <dbReference type="Pfam" id="PF00881"/>
    </source>
</evidence>
<dbReference type="CDD" id="cd02138">
    <property type="entry name" value="TdsD-like"/>
    <property type="match status" value="1"/>
</dbReference>
<reference evidence="5" key="1">
    <citation type="submission" date="2019-02" db="EMBL/GenBank/DDBJ databases">
        <title>Draft genome sequence of Muricauda sp. 176CP4-71.</title>
        <authorList>
            <person name="Park J.-S."/>
        </authorList>
    </citation>
    <scope>NUCLEOTIDE SEQUENCE [LARGE SCALE GENOMIC DNA]</scope>
    <source>
        <strain evidence="5">176GS2-150</strain>
    </source>
</reference>
<evidence type="ECO:0000256" key="1">
    <source>
        <dbReference type="ARBA" id="ARBA00007118"/>
    </source>
</evidence>
<organism evidence="4 5">
    <name type="scientific">Corallincola spongiicola</name>
    <dbReference type="NCBI Taxonomy" id="2520508"/>
    <lineage>
        <taxon>Bacteria</taxon>
        <taxon>Pseudomonadati</taxon>
        <taxon>Pseudomonadota</taxon>
        <taxon>Gammaproteobacteria</taxon>
        <taxon>Alteromonadales</taxon>
        <taxon>Psychromonadaceae</taxon>
        <taxon>Corallincola</taxon>
    </lineage>
</organism>
<proteinExistence type="inferred from homology"/>
<evidence type="ECO:0000313" key="5">
    <source>
        <dbReference type="Proteomes" id="UP000292544"/>
    </source>
</evidence>
<dbReference type="Gene3D" id="3.40.109.10">
    <property type="entry name" value="NADH Oxidase"/>
    <property type="match status" value="1"/>
</dbReference>
<evidence type="ECO:0000313" key="4">
    <source>
        <dbReference type="EMBL" id="TAA48677.1"/>
    </source>
</evidence>
<name>A0ABY1WVG7_9GAMM</name>
<keyword evidence="5" id="KW-1185">Reference proteome</keyword>
<dbReference type="EMBL" id="SHLY01000001">
    <property type="protein sequence ID" value="TAA48677.1"/>
    <property type="molecule type" value="Genomic_DNA"/>
</dbReference>
<dbReference type="Proteomes" id="UP000292544">
    <property type="component" value="Unassembled WGS sequence"/>
</dbReference>
<dbReference type="Pfam" id="PF00881">
    <property type="entry name" value="Nitroreductase"/>
    <property type="match status" value="2"/>
</dbReference>
<accession>A0ABY1WVG7</accession>
<evidence type="ECO:0000256" key="2">
    <source>
        <dbReference type="ARBA" id="ARBA00023002"/>
    </source>
</evidence>
<dbReference type="InterPro" id="IPR029479">
    <property type="entry name" value="Nitroreductase"/>
</dbReference>
<comment type="similarity">
    <text evidence="1">Belongs to the nitroreductase family.</text>
</comment>
<keyword evidence="2" id="KW-0560">Oxidoreductase</keyword>
<comment type="caution">
    <text evidence="4">The sequence shown here is derived from an EMBL/GenBank/DDBJ whole genome shotgun (WGS) entry which is preliminary data.</text>
</comment>
<feature type="domain" description="Nitroreductase" evidence="3">
    <location>
        <begin position="26"/>
        <end position="80"/>
    </location>
</feature>
<dbReference type="SUPFAM" id="SSF55469">
    <property type="entry name" value="FMN-dependent nitroreductase-like"/>
    <property type="match status" value="1"/>
</dbReference>
<dbReference type="PANTHER" id="PTHR43673:SF10">
    <property type="entry name" value="NADH DEHYDROGENASE_NAD(P)H NITROREDUCTASE XCC3605-RELATED"/>
    <property type="match status" value="1"/>
</dbReference>
<dbReference type="InterPro" id="IPR000415">
    <property type="entry name" value="Nitroreductase-like"/>
</dbReference>
<feature type="domain" description="Nitroreductase" evidence="3">
    <location>
        <begin position="81"/>
        <end position="166"/>
    </location>
</feature>
<protein>
    <submittedName>
        <fullName evidence="4">Nitroreductase</fullName>
    </submittedName>
</protein>
<gene>
    <name evidence="4" type="ORF">EXY25_05550</name>
</gene>
<sequence length="209" mass="23657">MLFKTSYTADFSNRDADDGVSDIFSRRWSPRAFRKQTIPPHVLTTIFDAARWAPSCFNAQPWRFITNQNEKDFDKFLSLLVDSNQTWAKNASVIGFVIAQRHLPTNGKTNEWAQFDCGAAWMSMTLQAAMFGLYSHGMGGIKKQAVYAALAIPEDKYEVVCGFAIGAMAPPETLPDELAKREQPSERLRLTDVWHCGKFNDTETEFSKQ</sequence>